<comment type="subcellular location">
    <subcellularLocation>
        <location evidence="1">Membrane</location>
        <topology evidence="1">Single-pass membrane protein</topology>
    </subcellularLocation>
</comment>
<keyword evidence="4 6" id="KW-1133">Transmembrane helix</keyword>
<evidence type="ECO:0000256" key="5">
    <source>
        <dbReference type="ARBA" id="ARBA00023136"/>
    </source>
</evidence>
<keyword evidence="5 6" id="KW-0472">Membrane</keyword>
<organism evidence="7 8">
    <name type="scientific">Candidatus Portnoybacteria bacterium CG_4_8_14_3_um_filter_44_15</name>
    <dbReference type="NCBI Taxonomy" id="1974803"/>
    <lineage>
        <taxon>Bacteria</taxon>
        <taxon>Candidatus Portnoyibacteriota</taxon>
    </lineage>
</organism>
<evidence type="ECO:0000313" key="7">
    <source>
        <dbReference type="EMBL" id="PIW74822.1"/>
    </source>
</evidence>
<dbReference type="InterPro" id="IPR045584">
    <property type="entry name" value="Pilin-like"/>
</dbReference>
<dbReference type="GO" id="GO:0015628">
    <property type="term" value="P:protein secretion by the type II secretion system"/>
    <property type="evidence" value="ECO:0007669"/>
    <property type="project" value="InterPro"/>
</dbReference>
<dbReference type="Pfam" id="PF07963">
    <property type="entry name" value="N_methyl"/>
    <property type="match status" value="1"/>
</dbReference>
<dbReference type="InterPro" id="IPR012902">
    <property type="entry name" value="N_methyl_site"/>
</dbReference>
<evidence type="ECO:0008006" key="9">
    <source>
        <dbReference type="Google" id="ProtNLM"/>
    </source>
</evidence>
<comment type="caution">
    <text evidence="7">The sequence shown here is derived from an EMBL/GenBank/DDBJ whole genome shotgun (WGS) entry which is preliminary data.</text>
</comment>
<gene>
    <name evidence="7" type="ORF">CO003_00650</name>
</gene>
<dbReference type="InterPro" id="IPR000983">
    <property type="entry name" value="Bac_GSPG_pilin"/>
</dbReference>
<dbReference type="GO" id="GO:0015627">
    <property type="term" value="C:type II protein secretion system complex"/>
    <property type="evidence" value="ECO:0007669"/>
    <property type="project" value="InterPro"/>
</dbReference>
<protein>
    <recommendedName>
        <fullName evidence="9">Type II secretion system protein GspG C-terminal domain-containing protein</fullName>
    </recommendedName>
</protein>
<dbReference type="GO" id="GO:0016020">
    <property type="term" value="C:membrane"/>
    <property type="evidence" value="ECO:0007669"/>
    <property type="project" value="UniProtKB-SubCell"/>
</dbReference>
<dbReference type="PANTHER" id="PTHR30093:SF44">
    <property type="entry name" value="TYPE II SECRETION SYSTEM CORE PROTEIN G"/>
    <property type="match status" value="1"/>
</dbReference>
<dbReference type="Proteomes" id="UP000231673">
    <property type="component" value="Unassembled WGS sequence"/>
</dbReference>
<keyword evidence="2" id="KW-0488">Methylation</keyword>
<evidence type="ECO:0000256" key="6">
    <source>
        <dbReference type="SAM" id="Phobius"/>
    </source>
</evidence>
<evidence type="ECO:0000256" key="4">
    <source>
        <dbReference type="ARBA" id="ARBA00022989"/>
    </source>
</evidence>
<name>A0A2M7IE70_9BACT</name>
<evidence type="ECO:0000313" key="8">
    <source>
        <dbReference type="Proteomes" id="UP000231673"/>
    </source>
</evidence>
<dbReference type="SUPFAM" id="SSF54523">
    <property type="entry name" value="Pili subunits"/>
    <property type="match status" value="1"/>
</dbReference>
<sequence length="97" mass="10672">MPGAAFKFLKERNGFTLIELLVVIAIIGILSSVIFLSTRQARDNAYFAKAKKELRSFHEAIELYLNDSGGDYPPDADRDIPPGLEQYLSSGILPDAA</sequence>
<dbReference type="PANTHER" id="PTHR30093">
    <property type="entry name" value="GENERAL SECRETION PATHWAY PROTEIN G"/>
    <property type="match status" value="1"/>
</dbReference>
<proteinExistence type="predicted"/>
<evidence type="ECO:0000256" key="3">
    <source>
        <dbReference type="ARBA" id="ARBA00022692"/>
    </source>
</evidence>
<dbReference type="AlphaFoldDB" id="A0A2M7IE70"/>
<reference evidence="8" key="1">
    <citation type="submission" date="2017-09" db="EMBL/GenBank/DDBJ databases">
        <title>Depth-based differentiation of microbial function through sediment-hosted aquifers and enrichment of novel symbionts in the deep terrestrial subsurface.</title>
        <authorList>
            <person name="Probst A.J."/>
            <person name="Ladd B."/>
            <person name="Jarett J.K."/>
            <person name="Geller-Mcgrath D.E."/>
            <person name="Sieber C.M.K."/>
            <person name="Emerson J.B."/>
            <person name="Anantharaman K."/>
            <person name="Thomas B.C."/>
            <person name="Malmstrom R."/>
            <person name="Stieglmeier M."/>
            <person name="Klingl A."/>
            <person name="Woyke T."/>
            <person name="Ryan C.M."/>
            <person name="Banfield J.F."/>
        </authorList>
    </citation>
    <scope>NUCLEOTIDE SEQUENCE [LARGE SCALE GENOMIC DNA]</scope>
</reference>
<accession>A0A2M7IE70</accession>
<feature type="transmembrane region" description="Helical" evidence="6">
    <location>
        <begin position="15"/>
        <end position="36"/>
    </location>
</feature>
<evidence type="ECO:0000256" key="2">
    <source>
        <dbReference type="ARBA" id="ARBA00022481"/>
    </source>
</evidence>
<dbReference type="NCBIfam" id="TIGR02532">
    <property type="entry name" value="IV_pilin_GFxxxE"/>
    <property type="match status" value="1"/>
</dbReference>
<dbReference type="PRINTS" id="PR00813">
    <property type="entry name" value="BCTERIALGSPG"/>
</dbReference>
<dbReference type="EMBL" id="PFGW01000014">
    <property type="protein sequence ID" value="PIW74822.1"/>
    <property type="molecule type" value="Genomic_DNA"/>
</dbReference>
<dbReference type="Gene3D" id="3.30.700.10">
    <property type="entry name" value="Glycoprotein, Type 4 Pilin"/>
    <property type="match status" value="1"/>
</dbReference>
<keyword evidence="3 6" id="KW-0812">Transmembrane</keyword>
<evidence type="ECO:0000256" key="1">
    <source>
        <dbReference type="ARBA" id="ARBA00004167"/>
    </source>
</evidence>